<sequence length="214" mass="23648">MARRVEPPDSWIISPTPPWATRALCELLGGRVVLSGLVASDPACGELYMAKPLAEYFRAVIASDVHDYGAGQDLVEDFLFPGSEWLADWIITNPPFRLGLEFALAALARAVNGVALFIRLQWLESEGRYSELFSRFPPSLIAQFVERVPLVKGRVDPEASVATAYVWVVWDKAYQGPTRFEWIAPCRKKLERADDYPPRADAAPAALPLFGGAA</sequence>
<organism evidence="1 2">
    <name type="scientific">Elstera litoralis</name>
    <dbReference type="NCBI Taxonomy" id="552518"/>
    <lineage>
        <taxon>Bacteria</taxon>
        <taxon>Pseudomonadati</taxon>
        <taxon>Pseudomonadota</taxon>
        <taxon>Alphaproteobacteria</taxon>
        <taxon>Rhodospirillales</taxon>
        <taxon>Rhodospirillaceae</taxon>
        <taxon>Elstera</taxon>
    </lineage>
</organism>
<dbReference type="AlphaFoldDB" id="A0A0F3IR35"/>
<evidence type="ECO:0008006" key="3">
    <source>
        <dbReference type="Google" id="ProtNLM"/>
    </source>
</evidence>
<evidence type="ECO:0000313" key="2">
    <source>
        <dbReference type="Proteomes" id="UP000033774"/>
    </source>
</evidence>
<protein>
    <recommendedName>
        <fullName evidence="3">Methyltransferase</fullName>
    </recommendedName>
</protein>
<dbReference type="PATRIC" id="fig|552518.3.peg.2466"/>
<accession>A0A0F3IR35</accession>
<proteinExistence type="predicted"/>
<name>A0A0F3IR35_9PROT</name>
<keyword evidence="2" id="KW-1185">Reference proteome</keyword>
<dbReference type="EMBL" id="LAJY01000367">
    <property type="protein sequence ID" value="KJV09072.1"/>
    <property type="molecule type" value="Genomic_DNA"/>
</dbReference>
<dbReference type="SUPFAM" id="SSF53335">
    <property type="entry name" value="S-adenosyl-L-methionine-dependent methyltransferases"/>
    <property type="match status" value="1"/>
</dbReference>
<gene>
    <name evidence="1" type="ORF">VZ95_13780</name>
</gene>
<dbReference type="OrthoDB" id="1079385at2"/>
<reference evidence="1 2" key="1">
    <citation type="submission" date="2015-03" db="EMBL/GenBank/DDBJ databases">
        <title>Draft genome sequence of Elstera litoralis.</title>
        <authorList>
            <person name="Rahalkar M.C."/>
            <person name="Dhakephalkar P.K."/>
            <person name="Pore S.D."/>
            <person name="Arora P."/>
            <person name="Kapse N.G."/>
            <person name="Pandit P.S."/>
        </authorList>
    </citation>
    <scope>NUCLEOTIDE SEQUENCE [LARGE SCALE GENOMIC DNA]</scope>
    <source>
        <strain evidence="1 2">Dia-1</strain>
    </source>
</reference>
<comment type="caution">
    <text evidence="1">The sequence shown here is derived from an EMBL/GenBank/DDBJ whole genome shotgun (WGS) entry which is preliminary data.</text>
</comment>
<dbReference type="Proteomes" id="UP000033774">
    <property type="component" value="Unassembled WGS sequence"/>
</dbReference>
<evidence type="ECO:0000313" key="1">
    <source>
        <dbReference type="EMBL" id="KJV09072.1"/>
    </source>
</evidence>
<dbReference type="InterPro" id="IPR029063">
    <property type="entry name" value="SAM-dependent_MTases_sf"/>
</dbReference>